<evidence type="ECO:0000313" key="1">
    <source>
        <dbReference type="EMBL" id="PSB16379.1"/>
    </source>
</evidence>
<dbReference type="EMBL" id="PVWG01000043">
    <property type="protein sequence ID" value="PSB16379.1"/>
    <property type="molecule type" value="Genomic_DNA"/>
</dbReference>
<reference evidence="1 2" key="2">
    <citation type="submission" date="2018-03" db="EMBL/GenBank/DDBJ databases">
        <title>The ancient ancestry and fast evolution of plastids.</title>
        <authorList>
            <person name="Moore K.R."/>
            <person name="Magnabosco C."/>
            <person name="Momper L."/>
            <person name="Gold D.A."/>
            <person name="Bosak T."/>
            <person name="Fournier G.P."/>
        </authorList>
    </citation>
    <scope>NUCLEOTIDE SEQUENCE [LARGE SCALE GENOMIC DNA]</scope>
    <source>
        <strain evidence="1 2">ULC007</strain>
    </source>
</reference>
<evidence type="ECO:0000313" key="2">
    <source>
        <dbReference type="Proteomes" id="UP000238634"/>
    </source>
</evidence>
<name>A0A2T1D7C6_9CYAN</name>
<dbReference type="GO" id="GO:0009036">
    <property type="term" value="F:type II site-specific deoxyribonuclease activity"/>
    <property type="evidence" value="ECO:0007669"/>
    <property type="project" value="InterPro"/>
</dbReference>
<dbReference type="Proteomes" id="UP000238634">
    <property type="component" value="Unassembled WGS sequence"/>
</dbReference>
<gene>
    <name evidence="1" type="ORF">C7B65_21925</name>
</gene>
<reference evidence="1 2" key="1">
    <citation type="submission" date="2018-02" db="EMBL/GenBank/DDBJ databases">
        <authorList>
            <person name="Cohen D.B."/>
            <person name="Kent A.D."/>
        </authorList>
    </citation>
    <scope>NUCLEOTIDE SEQUENCE [LARGE SCALE GENOMIC DNA]</scope>
    <source>
        <strain evidence="1 2">ULC007</strain>
    </source>
</reference>
<dbReference type="RefSeq" id="WP_073074746.1">
    <property type="nucleotide sequence ID" value="NZ_MPPI01000045.1"/>
</dbReference>
<keyword evidence="1" id="KW-0255">Endonuclease</keyword>
<organism evidence="1 2">
    <name type="scientific">Phormidesmis priestleyi ULC007</name>
    <dbReference type="NCBI Taxonomy" id="1920490"/>
    <lineage>
        <taxon>Bacteria</taxon>
        <taxon>Bacillati</taxon>
        <taxon>Cyanobacteriota</taxon>
        <taxon>Cyanophyceae</taxon>
        <taxon>Leptolyngbyales</taxon>
        <taxon>Leptolyngbyaceae</taxon>
        <taxon>Phormidesmis</taxon>
    </lineage>
</organism>
<proteinExistence type="predicted"/>
<keyword evidence="1" id="KW-0540">Nuclease</keyword>
<dbReference type="OrthoDB" id="5337216at2"/>
<dbReference type="Pfam" id="PF09570">
    <property type="entry name" value="RE_SinI"/>
    <property type="match status" value="1"/>
</dbReference>
<sequence length="247" mass="28302">MPVTFDDIIANSSSQENFLQIFQIAFHQQFLEAHRTILTACYRNPGLSPTLKGSTPEILAQVWLKKYSDSFENRISRRISQPLGTVADPIVNTIINARLTGLTSEHLHRIKYAHRLAMSAENIQGLLLEEFLAEQLVEYGWSCCWGESIRHVDFCNINGSLLQVKNRSNSENSSSSRVRINQPIEKWYRVDARTGLYRWSYFNEKYGTDRFSEDNFVIFVQRVLAGNPDALAVEANNPWQALSELLD</sequence>
<dbReference type="InterPro" id="IPR019070">
    <property type="entry name" value="Restrct_endonuc_II_SinI"/>
</dbReference>
<keyword evidence="1" id="KW-0378">Hydrolase</keyword>
<comment type="caution">
    <text evidence="1">The sequence shown here is derived from an EMBL/GenBank/DDBJ whole genome shotgun (WGS) entry which is preliminary data.</text>
</comment>
<protein>
    <submittedName>
        <fullName evidence="1">SinI family restriction endonuclease</fullName>
    </submittedName>
</protein>
<dbReference type="GO" id="GO:0009307">
    <property type="term" value="P:DNA restriction-modification system"/>
    <property type="evidence" value="ECO:0007669"/>
    <property type="project" value="InterPro"/>
</dbReference>
<keyword evidence="2" id="KW-1185">Reference proteome</keyword>
<dbReference type="GO" id="GO:0003677">
    <property type="term" value="F:DNA binding"/>
    <property type="evidence" value="ECO:0007669"/>
    <property type="project" value="InterPro"/>
</dbReference>
<accession>A0A2T1D7C6</accession>
<dbReference type="AlphaFoldDB" id="A0A2T1D7C6"/>